<dbReference type="PROSITE" id="PS51257">
    <property type="entry name" value="PROKAR_LIPOPROTEIN"/>
    <property type="match status" value="1"/>
</dbReference>
<evidence type="ECO:0000256" key="1">
    <source>
        <dbReference type="SAM" id="Phobius"/>
    </source>
</evidence>
<proteinExistence type="predicted"/>
<evidence type="ECO:0000313" key="3">
    <source>
        <dbReference type="Proteomes" id="UP000539538"/>
    </source>
</evidence>
<name>A0ABR6L848_9HYPH</name>
<comment type="caution">
    <text evidence="2">The sequence shown here is derived from an EMBL/GenBank/DDBJ whole genome shotgun (WGS) entry which is preliminary data.</text>
</comment>
<sequence>MKLGGWLLGAAVVAGLAALSSVLPLTYACAHWWSKSDFTCVSLEILNIWQTYVSGLLALGAAFATIAYVRFQMDQSEKHRQDDYRRQDEAVAATLTADLLDTAMRIKYVTLASELDPPMSATARTMVVEAAKISPSLAIALHQHCSEVGKFESELKTRSPEAAGRYMTLMESRKPLAYRAQVLAHMFSVAAAQIQLKQGVLGPFITNSDFASIIEAYDVQEADRGYIAHVITTTGIDHA</sequence>
<accession>A0ABR6L848</accession>
<keyword evidence="1" id="KW-1133">Transmembrane helix</keyword>
<protein>
    <submittedName>
        <fullName evidence="2">Uncharacterized protein</fullName>
    </submittedName>
</protein>
<dbReference type="RefSeq" id="WP_183264385.1">
    <property type="nucleotide sequence ID" value="NZ_BAAAVZ010000026.1"/>
</dbReference>
<feature type="transmembrane region" description="Helical" evidence="1">
    <location>
        <begin position="48"/>
        <end position="71"/>
    </location>
</feature>
<keyword evidence="3" id="KW-1185">Reference proteome</keyword>
<keyword evidence="1" id="KW-0472">Membrane</keyword>
<reference evidence="2 3" key="1">
    <citation type="submission" date="2020-08" db="EMBL/GenBank/DDBJ databases">
        <title>Genomic Encyclopedia of Type Strains, Phase IV (KMG-IV): sequencing the most valuable type-strain genomes for metagenomic binning, comparative biology and taxonomic classification.</title>
        <authorList>
            <person name="Goeker M."/>
        </authorList>
    </citation>
    <scope>NUCLEOTIDE SEQUENCE [LARGE SCALE GENOMIC DNA]</scope>
    <source>
        <strain evidence="2 3">DSM 7050</strain>
    </source>
</reference>
<keyword evidence="1" id="KW-0812">Transmembrane</keyword>
<dbReference type="Proteomes" id="UP000539538">
    <property type="component" value="Unassembled WGS sequence"/>
</dbReference>
<dbReference type="EMBL" id="JACHOT010000009">
    <property type="protein sequence ID" value="MBB4652984.1"/>
    <property type="molecule type" value="Genomic_DNA"/>
</dbReference>
<gene>
    <name evidence="2" type="ORF">GGQ99_004768</name>
</gene>
<evidence type="ECO:0000313" key="2">
    <source>
        <dbReference type="EMBL" id="MBB4652984.1"/>
    </source>
</evidence>
<organism evidence="2 3">
    <name type="scientific">Aminobacter niigataensis</name>
    <dbReference type="NCBI Taxonomy" id="83265"/>
    <lineage>
        <taxon>Bacteria</taxon>
        <taxon>Pseudomonadati</taxon>
        <taxon>Pseudomonadota</taxon>
        <taxon>Alphaproteobacteria</taxon>
        <taxon>Hyphomicrobiales</taxon>
        <taxon>Phyllobacteriaceae</taxon>
        <taxon>Aminobacter</taxon>
    </lineage>
</organism>